<keyword evidence="3" id="KW-1185">Reference proteome</keyword>
<name>A0A1E5GNL7_9ENTE</name>
<comment type="caution">
    <text evidence="2">The sequence shown here is derived from an EMBL/GenBank/DDBJ whole genome shotgun (WGS) entry which is preliminary data.</text>
</comment>
<dbReference type="STRING" id="903984.BCR21_04660"/>
<dbReference type="Proteomes" id="UP000094068">
    <property type="component" value="Unassembled WGS sequence"/>
</dbReference>
<reference evidence="3" key="1">
    <citation type="submission" date="2016-09" db="EMBL/GenBank/DDBJ databases">
        <authorList>
            <person name="Gulvik C.A."/>
        </authorList>
    </citation>
    <scope>NUCLEOTIDE SEQUENCE [LARGE SCALE GENOMIC DNA]</scope>
    <source>
        <strain evidence="3">DSM 23328</strain>
    </source>
</reference>
<gene>
    <name evidence="2" type="ORF">BCR21_04660</name>
</gene>
<protein>
    <recommendedName>
        <fullName evidence="1">SpaA-like prealbumin fold domain-containing protein</fullName>
    </recommendedName>
</protein>
<feature type="domain" description="SpaA-like prealbumin fold" evidence="1">
    <location>
        <begin position="215"/>
        <end position="302"/>
    </location>
</feature>
<evidence type="ECO:0000313" key="3">
    <source>
        <dbReference type="Proteomes" id="UP000094068"/>
    </source>
</evidence>
<dbReference type="RefSeq" id="WP_069645327.1">
    <property type="nucleotide sequence ID" value="NZ_MIJZ01000001.1"/>
</dbReference>
<organism evidence="2 3">
    <name type="scientific">Enterococcus ureasiticus</name>
    <dbReference type="NCBI Taxonomy" id="903984"/>
    <lineage>
        <taxon>Bacteria</taxon>
        <taxon>Bacillati</taxon>
        <taxon>Bacillota</taxon>
        <taxon>Bacilli</taxon>
        <taxon>Lactobacillales</taxon>
        <taxon>Enterococcaceae</taxon>
        <taxon>Enterococcus</taxon>
    </lineage>
</organism>
<feature type="domain" description="SpaA-like prealbumin fold" evidence="1">
    <location>
        <begin position="685"/>
        <end position="768"/>
    </location>
</feature>
<dbReference type="OrthoDB" id="1744455at2"/>
<evidence type="ECO:0000259" key="1">
    <source>
        <dbReference type="Pfam" id="PF17802"/>
    </source>
</evidence>
<dbReference type="InterPro" id="IPR013783">
    <property type="entry name" value="Ig-like_fold"/>
</dbReference>
<dbReference type="AlphaFoldDB" id="A0A1E5GNL7"/>
<evidence type="ECO:0000313" key="2">
    <source>
        <dbReference type="EMBL" id="OEG14287.1"/>
    </source>
</evidence>
<dbReference type="Gene3D" id="2.60.40.10">
    <property type="entry name" value="Immunoglobulins"/>
    <property type="match status" value="4"/>
</dbReference>
<feature type="domain" description="SpaA-like prealbumin fold" evidence="1">
    <location>
        <begin position="558"/>
        <end position="638"/>
    </location>
</feature>
<dbReference type="EMBL" id="MIJZ01000001">
    <property type="protein sequence ID" value="OEG14287.1"/>
    <property type="molecule type" value="Genomic_DNA"/>
</dbReference>
<accession>A0A1E5GNL7</accession>
<proteinExistence type="predicted"/>
<sequence length="1280" mass="139730">MNVKKKQEGLHLKKNARLFGALGLVFLILFSFLLANGKISAKENERVDQSAETQIKNQGTLNNLTSDISLQKSTELLQIQPRFPVVNLTWATVDNKGAYTYVSPAIVPKGWSLAFVSNTSSEAYSIGQALPSYSTLQSRLTAMLNQTYGVGKWKWTTFENGYSYFTWFTRDTLSGNAKVMWNGIPAVAPEYYQGLEFTAMTFTMAAVYQKSNPLSIKLKKTDESGAALANAHFQFQSKNSQGRWAAFNVLNESNDYVTGSDGTLTLPQAVLNAVEALGNNGENQAFRFVETKAPDGYMTPDGSSQFITAEKVLSKDSDGEQLFTLTNKKIPKIPMTIKLRKTGEGGAALAGAHFQFQTKRSNGNWDGFEVPGVTNDYVSGSNGEFTLPQSVLDAVSQYGGDGNNQSFRFVETQAPSGYQTPNGSNQFITAEKVITSNTQGEQLFTLTNKRAIVQSSYTLVTNFTPNQTFNVGTSQPSNATIKSWYDNQVRIYQNGQPLELLSPNDYDITLGNTWNSSTAGNFLYTVRITYKGSRYQLETNPINKTAHINFVQPTADMKLTLNKTDASTGAALSGAKFVIQGLGTDGNWKNWAAEYTTNGSGQIVITDQTLLNLLLSNQGSSVNTKYRFREITAPNGYEQPPAFPGSGSESTTSAAAFATEFKITKNQATTVSLTNKKLAVSPLKIVLNKTGDGGKPLAGATFQLESFTGQNTWKHFTAGGEPSQWKTDSQGQITLNDSYINAIKYWGSQGNDRAFRFREIEAPNGYKQPTSQDDPAFITSSKVLTETSTGTQIYTLSNQLIPSPTLTLSASPISQTYPQGTAQPSSAELKTWVTNVYLNEGSTSSPVASSNYSVTLVSPTTVNTSASAAGTTKNYQVRVQTTSGGKTYTTNVTVPVTITGPAVYQLTGLPNGTKTFVQGSTPTLTQTELNSWVRGVTLTVVSGGGAIPGPPISVRYNVSYLSPSKLDTSTVGNFTYTVKITATYEGITYTKNVQVPVSITPRIEPISLEVIVRNQNGEAMPFQTGAKPFELLAKGGSWSNSSVVNAINPSVVTFPQNTISTQNFYQLKQVQTVNEDYNTWKNGQPTAEFGVFAQGVYYNGTYYTINRDQVITGEGLTLNYNSSTKKLTIYVVNQELPTGDFIWDVKDNLDFGTATVPVQTELQMNRSDPNWGIQVDDSRRDNLRQRWAITATVTKDFTQDKSILSNVLMFKQTSASSTQQMIKGQAVELYNSGPNPAKFNNMITWANDAGFFLKITPEQSRTINNGGYNAEILFSLNDTL</sequence>
<dbReference type="Pfam" id="PF17802">
    <property type="entry name" value="SpaA"/>
    <property type="match status" value="3"/>
</dbReference>
<dbReference type="InterPro" id="IPR041033">
    <property type="entry name" value="SpaA_PFL_dom_1"/>
</dbReference>